<reference evidence="10 11" key="1">
    <citation type="submission" date="2019-07" db="EMBL/GenBank/DDBJ databases">
        <title>Lentzea xizangensis sp. nov., isolated from Qinghai-Tibetan Plateau Soils.</title>
        <authorList>
            <person name="Huang J."/>
        </authorList>
    </citation>
    <scope>NUCLEOTIDE SEQUENCE [LARGE SCALE GENOMIC DNA]</scope>
    <source>
        <strain evidence="10 11">FXJ1.1311</strain>
    </source>
</reference>
<protein>
    <submittedName>
        <fullName evidence="10">ABC transporter ATP-binding protein</fullName>
    </submittedName>
</protein>
<accession>A0A563F322</accession>
<dbReference type="InterPro" id="IPR017871">
    <property type="entry name" value="ABC_transporter-like_CS"/>
</dbReference>
<dbReference type="CDD" id="cd03259">
    <property type="entry name" value="ABC_Carb_Solutes_like"/>
    <property type="match status" value="1"/>
</dbReference>
<dbReference type="InterPro" id="IPR050093">
    <property type="entry name" value="ABC_SmlMolc_Importer"/>
</dbReference>
<evidence type="ECO:0000256" key="6">
    <source>
        <dbReference type="ARBA" id="ARBA00023004"/>
    </source>
</evidence>
<dbReference type="OrthoDB" id="9802264at2"/>
<sequence length="325" mass="33830">MRVPERPDLATGPAPALACRDLVLGHGSAPVLSGLNLTLPPGRTLALLGPSGSGKTTLLHAIAGFVTPMSGSVLLGGRDVHGVPPERRAVGVVFQSCALWPHLTVLDTVAYPLRRAGASGGVARDQAAELLSRLKISSLAARKPAELSGGEQQRVALARALARRPDVFLFDEPTAHLDAHLRTVVLDEIARQRGEGGAAAVYATHDATEALAIADLVAVLHGGGLAQLGTPEEVYAAPVDEQVARLTGPVSVFDGALVRPDWACLGGPLTATVAEVRFRGPHTDYLLSTPRGCVLVRSAGPPEHEPGASVGWTLSRRVTLSPEVR</sequence>
<dbReference type="InterPro" id="IPR015853">
    <property type="entry name" value="ABC_transpr_FbpC"/>
</dbReference>
<dbReference type="GO" id="GO:0016887">
    <property type="term" value="F:ATP hydrolysis activity"/>
    <property type="evidence" value="ECO:0007669"/>
    <property type="project" value="InterPro"/>
</dbReference>
<evidence type="ECO:0000256" key="3">
    <source>
        <dbReference type="ARBA" id="ARBA00022496"/>
    </source>
</evidence>
<evidence type="ECO:0000256" key="5">
    <source>
        <dbReference type="ARBA" id="ARBA00022840"/>
    </source>
</evidence>
<dbReference type="GO" id="GO:0015408">
    <property type="term" value="F:ABC-type ferric iron transporter activity"/>
    <property type="evidence" value="ECO:0007669"/>
    <property type="project" value="InterPro"/>
</dbReference>
<dbReference type="EMBL" id="VOBR01000001">
    <property type="protein sequence ID" value="TWP54232.1"/>
    <property type="molecule type" value="Genomic_DNA"/>
</dbReference>
<dbReference type="AlphaFoldDB" id="A0A563F322"/>
<keyword evidence="3" id="KW-0410">Iron transport</keyword>
<dbReference type="Gene3D" id="3.40.50.300">
    <property type="entry name" value="P-loop containing nucleotide triphosphate hydrolases"/>
    <property type="match status" value="1"/>
</dbReference>
<dbReference type="GO" id="GO:0016020">
    <property type="term" value="C:membrane"/>
    <property type="evidence" value="ECO:0007669"/>
    <property type="project" value="InterPro"/>
</dbReference>
<keyword evidence="7" id="KW-0406">Ion transport</keyword>
<gene>
    <name evidence="10" type="ORF">FKR81_01345</name>
</gene>
<keyword evidence="8" id="KW-0472">Membrane</keyword>
<dbReference type="PANTHER" id="PTHR42781">
    <property type="entry name" value="SPERMIDINE/PUTRESCINE IMPORT ATP-BINDING PROTEIN POTA"/>
    <property type="match status" value="1"/>
</dbReference>
<keyword evidence="11" id="KW-1185">Reference proteome</keyword>
<evidence type="ECO:0000313" key="10">
    <source>
        <dbReference type="EMBL" id="TWP54232.1"/>
    </source>
</evidence>
<keyword evidence="2" id="KW-1003">Cell membrane</keyword>
<evidence type="ECO:0000313" key="11">
    <source>
        <dbReference type="Proteomes" id="UP000316639"/>
    </source>
</evidence>
<keyword evidence="1" id="KW-0813">Transport</keyword>
<keyword evidence="4" id="KW-0547">Nucleotide-binding</keyword>
<dbReference type="GO" id="GO:0005524">
    <property type="term" value="F:ATP binding"/>
    <property type="evidence" value="ECO:0007669"/>
    <property type="project" value="UniProtKB-KW"/>
</dbReference>
<name>A0A563F322_9PSEU</name>
<dbReference type="InterPro" id="IPR003439">
    <property type="entry name" value="ABC_transporter-like_ATP-bd"/>
</dbReference>
<proteinExistence type="predicted"/>
<organism evidence="10 11">
    <name type="scientific">Lentzea tibetensis</name>
    <dbReference type="NCBI Taxonomy" id="2591470"/>
    <lineage>
        <taxon>Bacteria</taxon>
        <taxon>Bacillati</taxon>
        <taxon>Actinomycetota</taxon>
        <taxon>Actinomycetes</taxon>
        <taxon>Pseudonocardiales</taxon>
        <taxon>Pseudonocardiaceae</taxon>
        <taxon>Lentzea</taxon>
    </lineage>
</organism>
<evidence type="ECO:0000256" key="8">
    <source>
        <dbReference type="ARBA" id="ARBA00023136"/>
    </source>
</evidence>
<dbReference type="Pfam" id="PF00005">
    <property type="entry name" value="ABC_tran"/>
    <property type="match status" value="1"/>
</dbReference>
<keyword evidence="5 10" id="KW-0067">ATP-binding</keyword>
<evidence type="ECO:0000256" key="2">
    <source>
        <dbReference type="ARBA" id="ARBA00022475"/>
    </source>
</evidence>
<dbReference type="PANTHER" id="PTHR42781:SF4">
    <property type="entry name" value="SPERMIDINE_PUTRESCINE IMPORT ATP-BINDING PROTEIN POTA"/>
    <property type="match status" value="1"/>
</dbReference>
<evidence type="ECO:0000256" key="4">
    <source>
        <dbReference type="ARBA" id="ARBA00022741"/>
    </source>
</evidence>
<dbReference type="PROSITE" id="PS00211">
    <property type="entry name" value="ABC_TRANSPORTER_1"/>
    <property type="match status" value="1"/>
</dbReference>
<evidence type="ECO:0000256" key="1">
    <source>
        <dbReference type="ARBA" id="ARBA00022448"/>
    </source>
</evidence>
<dbReference type="InterPro" id="IPR003593">
    <property type="entry name" value="AAA+_ATPase"/>
</dbReference>
<dbReference type="SUPFAM" id="SSF52540">
    <property type="entry name" value="P-loop containing nucleoside triphosphate hydrolases"/>
    <property type="match status" value="1"/>
</dbReference>
<comment type="caution">
    <text evidence="10">The sequence shown here is derived from an EMBL/GenBank/DDBJ whole genome shotgun (WGS) entry which is preliminary data.</text>
</comment>
<dbReference type="InterPro" id="IPR027417">
    <property type="entry name" value="P-loop_NTPase"/>
</dbReference>
<keyword evidence="6" id="KW-0408">Iron</keyword>
<dbReference type="Proteomes" id="UP000316639">
    <property type="component" value="Unassembled WGS sequence"/>
</dbReference>
<evidence type="ECO:0000256" key="7">
    <source>
        <dbReference type="ARBA" id="ARBA00023065"/>
    </source>
</evidence>
<dbReference type="PROSITE" id="PS50893">
    <property type="entry name" value="ABC_TRANSPORTER_2"/>
    <property type="match status" value="1"/>
</dbReference>
<feature type="domain" description="ABC transporter" evidence="9">
    <location>
        <begin position="17"/>
        <end position="247"/>
    </location>
</feature>
<dbReference type="SMART" id="SM00382">
    <property type="entry name" value="AAA"/>
    <property type="match status" value="1"/>
</dbReference>
<evidence type="ECO:0000259" key="9">
    <source>
        <dbReference type="PROSITE" id="PS50893"/>
    </source>
</evidence>